<evidence type="ECO:0000256" key="17">
    <source>
        <dbReference type="ARBA" id="ARBA00023303"/>
    </source>
</evidence>
<dbReference type="GO" id="GO:0034707">
    <property type="term" value="C:chloride channel complex"/>
    <property type="evidence" value="ECO:0007669"/>
    <property type="project" value="UniProtKB-KW"/>
</dbReference>
<keyword evidence="7" id="KW-0770">Synapse</keyword>
<keyword evidence="16" id="KW-1071">Ligand-gated ion channel</keyword>
<dbReference type="KEGG" id="epa:110240678"/>
<feature type="domain" description="Neurotransmitter-gated ion-channel ligand-binding" evidence="22">
    <location>
        <begin position="44"/>
        <end position="244"/>
    </location>
</feature>
<dbReference type="PROSITE" id="PS00236">
    <property type="entry name" value="NEUROTR_ION_CHANNEL"/>
    <property type="match status" value="1"/>
</dbReference>
<evidence type="ECO:0000256" key="10">
    <source>
        <dbReference type="ARBA" id="ARBA00023157"/>
    </source>
</evidence>
<comment type="similarity">
    <text evidence="1">Belongs to the ligand-gated ion channel (TC 1.A.9) family. Gamma-aminobutyric acid receptor (TC 1.A.9.5) subfamily.</text>
</comment>
<name>A0A913YIY9_EXADI</name>
<feature type="transmembrane region" description="Helical" evidence="20">
    <location>
        <begin position="247"/>
        <end position="269"/>
    </location>
</feature>
<evidence type="ECO:0000256" key="18">
    <source>
        <dbReference type="ARBA" id="ARBA00034104"/>
    </source>
</evidence>
<dbReference type="InterPro" id="IPR036734">
    <property type="entry name" value="Neur_chan_lig-bd_sf"/>
</dbReference>
<comment type="subcellular location">
    <subcellularLocation>
        <location evidence="18">Postsynaptic cell membrane</location>
        <topology evidence="18">Multi-pass membrane protein</topology>
    </subcellularLocation>
</comment>
<dbReference type="Proteomes" id="UP000887567">
    <property type="component" value="Unplaced"/>
</dbReference>
<evidence type="ECO:0000256" key="11">
    <source>
        <dbReference type="ARBA" id="ARBA00023170"/>
    </source>
</evidence>
<keyword evidence="17 20" id="KW-0407">Ion channel</keyword>
<reference evidence="24" key="1">
    <citation type="submission" date="2022-11" db="UniProtKB">
        <authorList>
            <consortium name="EnsemblMetazoa"/>
        </authorList>
    </citation>
    <scope>IDENTIFICATION</scope>
</reference>
<evidence type="ECO:0000313" key="24">
    <source>
        <dbReference type="EnsemblMetazoa" id="XP_028515355.1"/>
    </source>
</evidence>
<keyword evidence="5 20" id="KW-0732">Signal</keyword>
<dbReference type="InterPro" id="IPR006029">
    <property type="entry name" value="Neurotrans-gated_channel_TM"/>
</dbReference>
<keyword evidence="9 20" id="KW-0472">Membrane</keyword>
<evidence type="ECO:0000256" key="5">
    <source>
        <dbReference type="ARBA" id="ARBA00022729"/>
    </source>
</evidence>
<dbReference type="FunFam" id="1.20.58.390:FF:000098">
    <property type="entry name" value="Predicted protein"/>
    <property type="match status" value="1"/>
</dbReference>
<evidence type="ECO:0000256" key="20">
    <source>
        <dbReference type="RuleBase" id="RU000687"/>
    </source>
</evidence>
<dbReference type="SUPFAM" id="SSF63712">
    <property type="entry name" value="Nicotinic receptor ligand binding domain-like"/>
    <property type="match status" value="1"/>
</dbReference>
<dbReference type="SUPFAM" id="SSF90112">
    <property type="entry name" value="Neurotransmitter-gated ion-channel transmembrane pore"/>
    <property type="match status" value="1"/>
</dbReference>
<feature type="transmembrane region" description="Helical" evidence="20">
    <location>
        <begin position="449"/>
        <end position="468"/>
    </location>
</feature>
<keyword evidence="14" id="KW-0868">Chloride</keyword>
<dbReference type="Gene3D" id="2.70.170.10">
    <property type="entry name" value="Neurotransmitter-gated ion-channel ligand-binding domain"/>
    <property type="match status" value="1"/>
</dbReference>
<dbReference type="NCBIfam" id="TIGR00860">
    <property type="entry name" value="LIC"/>
    <property type="match status" value="1"/>
</dbReference>
<keyword evidence="12" id="KW-0869">Chloride channel</keyword>
<evidence type="ECO:0000256" key="21">
    <source>
        <dbReference type="SAM" id="MobiDB-lite"/>
    </source>
</evidence>
<dbReference type="InterPro" id="IPR038050">
    <property type="entry name" value="Neuro_actylchol_rec"/>
</dbReference>
<dbReference type="AlphaFoldDB" id="A0A913YIY9"/>
<dbReference type="GO" id="GO:0005254">
    <property type="term" value="F:chloride channel activity"/>
    <property type="evidence" value="ECO:0007669"/>
    <property type="project" value="UniProtKB-KW"/>
</dbReference>
<evidence type="ECO:0000256" key="16">
    <source>
        <dbReference type="ARBA" id="ARBA00023286"/>
    </source>
</evidence>
<dbReference type="GO" id="GO:0045211">
    <property type="term" value="C:postsynaptic membrane"/>
    <property type="evidence" value="ECO:0007669"/>
    <property type="project" value="UniProtKB-SubCell"/>
</dbReference>
<dbReference type="Pfam" id="PF02932">
    <property type="entry name" value="Neur_chan_memb"/>
    <property type="match status" value="1"/>
</dbReference>
<sequence length="480" mass="54913">MKNWGCQVVLLLLVCELASSARLKRITPEELKKRQEAQNLSIFVNNVLKTYDKKLRPNAGGESTDVIVEGKVVAFGELREASMEFSLDIFFRQWWYDPRFAHNFSIPFNMAADATKIFWTPDTYFVNVKNSKYHFVTRENMRVKIDPDGRVYFSTRITLTAQCAMDFRLFPMDTQHCSLVIESYAYTAAEVNYTWKIKEKSNGIEIVSQEMAQFDLLGVKTETKDLPKSTSFASLTATFSFKRRLEFFIFSVFTPAVILVILSWCCFWISRQAVPARVSLGITTILTTILLSSSVNRDMPKVSYMKSIDYFLLTNFGFIFLSFLEYVIVLNSEPAPSWWKKLIERIFSRVNNNNVESTECVSTHKCSDSSDRHLHVQTVDRNGRNRDVATVVLPKDHSKEPSVVVVTTHPNEPATVTRQRKIDLNQVPRAEKPKPENTPGPPPTHWVDLVSRALFPAAYFLFLAIYWISNSSAAENGPKP</sequence>
<dbReference type="FunFam" id="2.70.170.10:FF:000021">
    <property type="entry name" value="Gamma-aminobutyric acid receptor isoform 3b"/>
    <property type="match status" value="1"/>
</dbReference>
<keyword evidence="8 20" id="KW-0406">Ion transport</keyword>
<evidence type="ECO:0000256" key="12">
    <source>
        <dbReference type="ARBA" id="ARBA00023173"/>
    </source>
</evidence>
<dbReference type="GO" id="GO:0004888">
    <property type="term" value="F:transmembrane signaling receptor activity"/>
    <property type="evidence" value="ECO:0007669"/>
    <property type="project" value="InterPro"/>
</dbReference>
<dbReference type="CDD" id="cd19049">
    <property type="entry name" value="LGIC_TM_anion"/>
    <property type="match status" value="1"/>
</dbReference>
<keyword evidence="10" id="KW-1015">Disulfide bond</keyword>
<dbReference type="PRINTS" id="PR00253">
    <property type="entry name" value="GABAARECEPTR"/>
</dbReference>
<feature type="region of interest" description="Disordered" evidence="21">
    <location>
        <begin position="425"/>
        <end position="444"/>
    </location>
</feature>
<keyword evidence="2 20" id="KW-0813">Transport</keyword>
<evidence type="ECO:0000256" key="2">
    <source>
        <dbReference type="ARBA" id="ARBA00022448"/>
    </source>
</evidence>
<keyword evidence="25" id="KW-1185">Reference proteome</keyword>
<feature type="transmembrane region" description="Helical" evidence="20">
    <location>
        <begin position="276"/>
        <end position="295"/>
    </location>
</feature>
<dbReference type="PANTHER" id="PTHR18945">
    <property type="entry name" value="NEUROTRANSMITTER GATED ION CHANNEL"/>
    <property type="match status" value="1"/>
</dbReference>
<keyword evidence="11" id="KW-0675">Receptor</keyword>
<dbReference type="PRINTS" id="PR00252">
    <property type="entry name" value="NRIONCHANNEL"/>
</dbReference>
<accession>A0A913YIY9</accession>
<proteinExistence type="inferred from homology"/>
<feature type="domain" description="Neurotransmitter-gated ion-channel transmembrane" evidence="23">
    <location>
        <begin position="253"/>
        <end position="467"/>
    </location>
</feature>
<evidence type="ECO:0000256" key="9">
    <source>
        <dbReference type="ARBA" id="ARBA00023136"/>
    </source>
</evidence>
<evidence type="ECO:0000256" key="6">
    <source>
        <dbReference type="ARBA" id="ARBA00022989"/>
    </source>
</evidence>
<dbReference type="CDD" id="cd18990">
    <property type="entry name" value="LGIC_ECD_GABAAR"/>
    <property type="match status" value="1"/>
</dbReference>
<keyword evidence="6 20" id="KW-1133">Transmembrane helix</keyword>
<dbReference type="EnsemblMetazoa" id="XM_028659553.1">
    <property type="protein sequence ID" value="XP_028515354.1"/>
    <property type="gene ID" value="LOC110240678"/>
</dbReference>
<dbReference type="InterPro" id="IPR006028">
    <property type="entry name" value="GABAA/Glycine_rcpt"/>
</dbReference>
<keyword evidence="3" id="KW-1003">Cell membrane</keyword>
<dbReference type="GO" id="GO:0005230">
    <property type="term" value="F:extracellular ligand-gated monoatomic ion channel activity"/>
    <property type="evidence" value="ECO:0007669"/>
    <property type="project" value="InterPro"/>
</dbReference>
<evidence type="ECO:0000256" key="7">
    <source>
        <dbReference type="ARBA" id="ARBA00023018"/>
    </source>
</evidence>
<dbReference type="RefSeq" id="XP_028515354.1">
    <property type="nucleotide sequence ID" value="XM_028659553.1"/>
</dbReference>
<dbReference type="RefSeq" id="XP_028515355.1">
    <property type="nucleotide sequence ID" value="XM_028659554.1"/>
</dbReference>
<evidence type="ECO:0000256" key="3">
    <source>
        <dbReference type="ARBA" id="ARBA00022475"/>
    </source>
</evidence>
<dbReference type="InterPro" id="IPR036719">
    <property type="entry name" value="Neuro-gated_channel_TM_sf"/>
</dbReference>
<evidence type="ECO:0000256" key="19">
    <source>
        <dbReference type="ARBA" id="ARBA00071250"/>
    </source>
</evidence>
<evidence type="ECO:0000256" key="1">
    <source>
        <dbReference type="ARBA" id="ARBA00010180"/>
    </source>
</evidence>
<evidence type="ECO:0000256" key="13">
    <source>
        <dbReference type="ARBA" id="ARBA00023180"/>
    </source>
</evidence>
<keyword evidence="13" id="KW-0325">Glycoprotein</keyword>
<feature type="signal peptide" evidence="20">
    <location>
        <begin position="1"/>
        <end position="20"/>
    </location>
</feature>
<evidence type="ECO:0000256" key="4">
    <source>
        <dbReference type="ARBA" id="ARBA00022692"/>
    </source>
</evidence>
<evidence type="ECO:0000256" key="15">
    <source>
        <dbReference type="ARBA" id="ARBA00023257"/>
    </source>
</evidence>
<evidence type="ECO:0000256" key="8">
    <source>
        <dbReference type="ARBA" id="ARBA00023065"/>
    </source>
</evidence>
<dbReference type="OrthoDB" id="5962148at2759"/>
<dbReference type="InterPro" id="IPR006202">
    <property type="entry name" value="Neur_chan_lig-bd"/>
</dbReference>
<dbReference type="Pfam" id="PF02931">
    <property type="entry name" value="Neur_chan_LBD"/>
    <property type="match status" value="1"/>
</dbReference>
<organism evidence="24 25">
    <name type="scientific">Exaiptasia diaphana</name>
    <name type="common">Tropical sea anemone</name>
    <name type="synonym">Aiptasia pulchella</name>
    <dbReference type="NCBI Taxonomy" id="2652724"/>
    <lineage>
        <taxon>Eukaryota</taxon>
        <taxon>Metazoa</taxon>
        <taxon>Cnidaria</taxon>
        <taxon>Anthozoa</taxon>
        <taxon>Hexacorallia</taxon>
        <taxon>Actiniaria</taxon>
        <taxon>Aiptasiidae</taxon>
        <taxon>Exaiptasia</taxon>
    </lineage>
</organism>
<dbReference type="EnsemblMetazoa" id="XM_028659554.1">
    <property type="protein sequence ID" value="XP_028515355.1"/>
    <property type="gene ID" value="LOC110240678"/>
</dbReference>
<feature type="chain" id="PRO_5039740154" description="Gamma-aminobutyric acid receptor subunit beta" evidence="20">
    <location>
        <begin position="21"/>
        <end position="480"/>
    </location>
</feature>
<evidence type="ECO:0000313" key="25">
    <source>
        <dbReference type="Proteomes" id="UP000887567"/>
    </source>
</evidence>
<evidence type="ECO:0000259" key="22">
    <source>
        <dbReference type="Pfam" id="PF02931"/>
    </source>
</evidence>
<dbReference type="InterPro" id="IPR006201">
    <property type="entry name" value="Neur_channel"/>
</dbReference>
<dbReference type="Gene3D" id="1.20.58.390">
    <property type="entry name" value="Neurotransmitter-gated ion-channel transmembrane domain"/>
    <property type="match status" value="1"/>
</dbReference>
<keyword evidence="15" id="KW-0628">Postsynaptic cell membrane</keyword>
<dbReference type="InterPro" id="IPR018000">
    <property type="entry name" value="Neurotransmitter_ion_chnl_CS"/>
</dbReference>
<protein>
    <recommendedName>
        <fullName evidence="19">Gamma-aminobutyric acid receptor subunit beta</fullName>
    </recommendedName>
</protein>
<keyword evidence="4 20" id="KW-0812">Transmembrane</keyword>
<dbReference type="GeneID" id="110240678"/>
<evidence type="ECO:0000256" key="14">
    <source>
        <dbReference type="ARBA" id="ARBA00023214"/>
    </source>
</evidence>
<evidence type="ECO:0000259" key="23">
    <source>
        <dbReference type="Pfam" id="PF02932"/>
    </source>
</evidence>
<feature type="transmembrane region" description="Helical" evidence="20">
    <location>
        <begin position="310"/>
        <end position="331"/>
    </location>
</feature>